<evidence type="ECO:0000313" key="3">
    <source>
        <dbReference type="Proteomes" id="UP001499852"/>
    </source>
</evidence>
<dbReference type="EMBL" id="BAABIA010000003">
    <property type="protein sequence ID" value="GAA5137451.1"/>
    <property type="molecule type" value="Genomic_DNA"/>
</dbReference>
<dbReference type="RefSeq" id="WP_345735675.1">
    <property type="nucleotide sequence ID" value="NZ_BAABIA010000003.1"/>
</dbReference>
<comment type="caution">
    <text evidence="2">The sequence shown here is derived from an EMBL/GenBank/DDBJ whole genome shotgun (WGS) entry which is preliminary data.</text>
</comment>
<feature type="coiled-coil region" evidence="1">
    <location>
        <begin position="145"/>
        <end position="179"/>
    </location>
</feature>
<evidence type="ECO:0008006" key="4">
    <source>
        <dbReference type="Google" id="ProtNLM"/>
    </source>
</evidence>
<evidence type="ECO:0000313" key="2">
    <source>
        <dbReference type="EMBL" id="GAA5137451.1"/>
    </source>
</evidence>
<keyword evidence="1" id="KW-0175">Coiled coil</keyword>
<keyword evidence="3" id="KW-1185">Reference proteome</keyword>
<accession>A0ABP9NZK9</accession>
<dbReference type="Proteomes" id="UP001499852">
    <property type="component" value="Unassembled WGS sequence"/>
</dbReference>
<organism evidence="2 3">
    <name type="scientific">Prosthecobacter algae</name>
    <dbReference type="NCBI Taxonomy" id="1144682"/>
    <lineage>
        <taxon>Bacteria</taxon>
        <taxon>Pseudomonadati</taxon>
        <taxon>Verrucomicrobiota</taxon>
        <taxon>Verrucomicrobiia</taxon>
        <taxon>Verrucomicrobiales</taxon>
        <taxon>Verrucomicrobiaceae</taxon>
        <taxon>Prosthecobacter</taxon>
    </lineage>
</organism>
<evidence type="ECO:0000256" key="1">
    <source>
        <dbReference type="SAM" id="Coils"/>
    </source>
</evidence>
<proteinExistence type="predicted"/>
<gene>
    <name evidence="2" type="ORF">GCM10023213_14140</name>
</gene>
<sequence length="202" mass="22940">MARKIHPGAKLKTLDEDIQESLWDWLCDDPKRTLAQAKDWLEDEYQIETRVQRLSEWRGWYARTLEIRTAESEASELEQLLSTKALTLTPDQISAIGNAVFLNRATKLGDAKTFVQVAGVVQRSQELKASQQGHKDKMSLAERKLKVEGQKLDLEERRVKLLEDKIKSADEVMKTAVKKGGLTPETRAAIRAELGMPKEDEP</sequence>
<protein>
    <recommendedName>
        <fullName evidence="4">Phage terminase small subunit</fullName>
    </recommendedName>
</protein>
<reference evidence="3" key="1">
    <citation type="journal article" date="2019" name="Int. J. Syst. Evol. Microbiol.">
        <title>The Global Catalogue of Microorganisms (GCM) 10K type strain sequencing project: providing services to taxonomists for standard genome sequencing and annotation.</title>
        <authorList>
            <consortium name="The Broad Institute Genomics Platform"/>
            <consortium name="The Broad Institute Genome Sequencing Center for Infectious Disease"/>
            <person name="Wu L."/>
            <person name="Ma J."/>
        </authorList>
    </citation>
    <scope>NUCLEOTIDE SEQUENCE [LARGE SCALE GENOMIC DNA]</scope>
    <source>
        <strain evidence="3">JCM 18053</strain>
    </source>
</reference>
<name>A0ABP9NZK9_9BACT</name>